<feature type="compositionally biased region" description="Basic and acidic residues" evidence="1">
    <location>
        <begin position="481"/>
        <end position="503"/>
    </location>
</feature>
<feature type="compositionally biased region" description="Acidic residues" evidence="1">
    <location>
        <begin position="39"/>
        <end position="49"/>
    </location>
</feature>
<evidence type="ECO:0000313" key="2">
    <source>
        <dbReference type="EMBL" id="MDS0297108.1"/>
    </source>
</evidence>
<dbReference type="EMBL" id="JAMQOQ010000014">
    <property type="protein sequence ID" value="MDS0297108.1"/>
    <property type="molecule type" value="Genomic_DNA"/>
</dbReference>
<evidence type="ECO:0000256" key="1">
    <source>
        <dbReference type="SAM" id="MobiDB-lite"/>
    </source>
</evidence>
<accession>A0ABU2G8G8</accession>
<feature type="compositionally biased region" description="Polar residues" evidence="1">
    <location>
        <begin position="91"/>
        <end position="103"/>
    </location>
</feature>
<sequence>MPIDPNRDRRASQRVGGSGDAFSGRDDRIPGRGGRPEDDARDDDDDDDDNDRRRVERDKPERRIPNRNQSGADDTGSSGSDSGGSPDANQGLETGSDAFSDSTISDARELERWAVDAFGGSESDYRVTAGNDGLSVRFTESGRRNVANRRDITATRLTVGSITRNREDPTAADDSNIQTTRDTVGSITRNRENPTGNDDTFRPTIFSGPTPDSSGQVMPSSPSSSGSIDRQRSESQSPGEFFSSVASDVVSDPLGAVRGFRSWQSRTNPLRDFAAQNRERIGAPAPGAETASAFAQNPTGFTFGTPTEGSLTESQDERATDVITGIQEGRLRLRSDILSGAQSLTGSGETAAAATAFALAEPTPVGEAVLLGAGAVGIAGSATASGTSQGEQRIPSSPFAPGSSSEVQVPEDGGVTSQSEVNVPSDGSPVVDAELGVPDVGGINRPELQPSESPEFGSPEIAVPDRPVGDLLTVSTSQLFREGRQRQRERDRASERFRERTGADSDELQNILSGGGTLGEMEPEVSQPEVTEPEITDPSVDFREGDFGVRDPPRLDTPDAQSQAEQPSLDVAQTPSLGTGFGSGIGQPLISPVGQTAEQPRQDENVRADPFEIPNVDIGQPTDVAQPTDTGVDFGFSTPTATPNTPALSTETVTEQAEPNNPGFGFGTPSSRRRRPRFDFGLDADDAEDTFGFGGTEGQFTFNTADLGFGGNGDSPVSEDWF</sequence>
<feature type="compositionally biased region" description="Low complexity" evidence="1">
    <location>
        <begin position="212"/>
        <end position="228"/>
    </location>
</feature>
<protein>
    <submittedName>
        <fullName evidence="2">Uncharacterized protein</fullName>
    </submittedName>
</protein>
<feature type="region of interest" description="Disordered" evidence="1">
    <location>
        <begin position="160"/>
        <end position="241"/>
    </location>
</feature>
<feature type="compositionally biased region" description="Polar residues" evidence="1">
    <location>
        <begin position="637"/>
        <end position="659"/>
    </location>
</feature>
<comment type="caution">
    <text evidence="2">The sequence shown here is derived from an EMBL/GenBank/DDBJ whole genome shotgun (WGS) entry which is preliminary data.</text>
</comment>
<dbReference type="RefSeq" id="WP_310931050.1">
    <property type="nucleotide sequence ID" value="NZ_JAMQOQ010000014.1"/>
</dbReference>
<proteinExistence type="predicted"/>
<name>A0ABU2G8G8_9EURY</name>
<feature type="compositionally biased region" description="Basic and acidic residues" evidence="1">
    <location>
        <begin position="600"/>
        <end position="610"/>
    </location>
</feature>
<feature type="compositionally biased region" description="Basic and acidic residues" evidence="1">
    <location>
        <begin position="23"/>
        <end position="38"/>
    </location>
</feature>
<gene>
    <name evidence="2" type="ORF">NDI79_23355</name>
</gene>
<feature type="region of interest" description="Disordered" evidence="1">
    <location>
        <begin position="382"/>
        <end position="678"/>
    </location>
</feature>
<feature type="compositionally biased region" description="Basic and acidic residues" evidence="1">
    <location>
        <begin position="50"/>
        <end position="64"/>
    </location>
</feature>
<keyword evidence="3" id="KW-1185">Reference proteome</keyword>
<evidence type="ECO:0000313" key="3">
    <source>
        <dbReference type="Proteomes" id="UP001254813"/>
    </source>
</evidence>
<feature type="compositionally biased region" description="Polar residues" evidence="1">
    <location>
        <begin position="559"/>
        <end position="577"/>
    </location>
</feature>
<feature type="compositionally biased region" description="Low complexity" evidence="1">
    <location>
        <begin position="70"/>
        <end position="87"/>
    </location>
</feature>
<feature type="compositionally biased region" description="Polar residues" evidence="1">
    <location>
        <begin position="173"/>
        <end position="198"/>
    </location>
</feature>
<feature type="compositionally biased region" description="Basic and acidic residues" evidence="1">
    <location>
        <begin position="540"/>
        <end position="557"/>
    </location>
</feature>
<feature type="compositionally biased region" description="Basic and acidic residues" evidence="1">
    <location>
        <begin position="1"/>
        <end position="11"/>
    </location>
</feature>
<feature type="region of interest" description="Disordered" evidence="1">
    <location>
        <begin position="1"/>
        <end position="103"/>
    </location>
</feature>
<reference evidence="2 3" key="1">
    <citation type="submission" date="2022-06" db="EMBL/GenBank/DDBJ databases">
        <title>Halogeometricum sp. a new haloarchaeum isolate from saline soil.</title>
        <authorList>
            <person name="Strakova D."/>
            <person name="Galisteo C."/>
            <person name="Sanchez-Porro C."/>
            <person name="Ventosa A."/>
        </authorList>
    </citation>
    <scope>NUCLEOTIDE SEQUENCE [LARGE SCALE GENOMIC DNA]</scope>
    <source>
        <strain evidence="3">S3BR25-2</strain>
    </source>
</reference>
<organism evidence="2 3">
    <name type="scientific">Halogeometricum luteum</name>
    <dbReference type="NCBI Taxonomy" id="2950537"/>
    <lineage>
        <taxon>Archaea</taxon>
        <taxon>Methanobacteriati</taxon>
        <taxon>Methanobacteriota</taxon>
        <taxon>Stenosarchaea group</taxon>
        <taxon>Halobacteria</taxon>
        <taxon>Halobacteriales</taxon>
        <taxon>Haloferacaceae</taxon>
        <taxon>Halogeometricum</taxon>
    </lineage>
</organism>
<dbReference type="Proteomes" id="UP001254813">
    <property type="component" value="Unassembled WGS sequence"/>
</dbReference>